<keyword evidence="1" id="KW-0732">Signal</keyword>
<protein>
    <recommendedName>
        <fullName evidence="4">Ig-like domain-containing protein</fullName>
    </recommendedName>
</protein>
<feature type="chain" id="PRO_5031455359" description="Ig-like domain-containing protein" evidence="1">
    <location>
        <begin position="35"/>
        <end position="460"/>
    </location>
</feature>
<organism evidence="2 3">
    <name type="scientific">Nonomuraea soli</name>
    <dbReference type="NCBI Taxonomy" id="1032476"/>
    <lineage>
        <taxon>Bacteria</taxon>
        <taxon>Bacillati</taxon>
        <taxon>Actinomycetota</taxon>
        <taxon>Actinomycetes</taxon>
        <taxon>Streptosporangiales</taxon>
        <taxon>Streptosporangiaceae</taxon>
        <taxon>Nonomuraea</taxon>
    </lineage>
</organism>
<sequence>MKSLGLARRMAALGASTAVLATMVAGLMAGSAQAATSATAGSATSSAAAKPKVSVATPVVSEKHYWGGCPTTVKFSAKIKVKLTGGKTTLAYRWLHGDGSKSKVSTIGLKGSGTKYVTVKQSLTFDENVKGWEALQVLGPRKVTSKKVYFQVECTNGMPTHPQTPSAWAKAWASPDHYVGSCNVGARINFSGVIKVDDPRWVRYRWILNGDVVDRGAVKVYDARRVGFSFTPRESHRGWAVLQLLGKNAADSNRVHYKVWCKDEAPATVSVSEISVKVNEAVCPATPSADFSATLYASRKTLVHFKWTVGDKVVTGSEWVDGSKTIVGPSRTTTGGATLEVTGPVSITRNATVVLACKPAPSSVAADWVDAEWVNVVCEDGKVKSADLKVTGKFTVTGTKTVEWSLSTAAGVAASGSETLTNASKVVSATVSNAAQAGNFGKLVVPGDDELDNVGAPTCV</sequence>
<dbReference type="Proteomes" id="UP000530928">
    <property type="component" value="Unassembled WGS sequence"/>
</dbReference>
<keyword evidence="3" id="KW-1185">Reference proteome</keyword>
<evidence type="ECO:0008006" key="4">
    <source>
        <dbReference type="Google" id="ProtNLM"/>
    </source>
</evidence>
<evidence type="ECO:0000313" key="3">
    <source>
        <dbReference type="Proteomes" id="UP000530928"/>
    </source>
</evidence>
<accession>A0A7W0HTY7</accession>
<comment type="caution">
    <text evidence="2">The sequence shown here is derived from an EMBL/GenBank/DDBJ whole genome shotgun (WGS) entry which is preliminary data.</text>
</comment>
<evidence type="ECO:0000256" key="1">
    <source>
        <dbReference type="SAM" id="SignalP"/>
    </source>
</evidence>
<reference evidence="2 3" key="1">
    <citation type="submission" date="2020-07" db="EMBL/GenBank/DDBJ databases">
        <title>Genomic Encyclopedia of Type Strains, Phase IV (KMG-IV): sequencing the most valuable type-strain genomes for metagenomic binning, comparative biology and taxonomic classification.</title>
        <authorList>
            <person name="Goeker M."/>
        </authorList>
    </citation>
    <scope>NUCLEOTIDE SEQUENCE [LARGE SCALE GENOMIC DNA]</scope>
    <source>
        <strain evidence="2 3">DSM 45533</strain>
    </source>
</reference>
<evidence type="ECO:0000313" key="2">
    <source>
        <dbReference type="EMBL" id="MBA2895599.1"/>
    </source>
</evidence>
<dbReference type="EMBL" id="JACDUR010000007">
    <property type="protein sequence ID" value="MBA2895599.1"/>
    <property type="molecule type" value="Genomic_DNA"/>
</dbReference>
<dbReference type="AlphaFoldDB" id="A0A7W0HTY7"/>
<proteinExistence type="predicted"/>
<name>A0A7W0HTY7_9ACTN</name>
<dbReference type="RefSeq" id="WP_181614322.1">
    <property type="nucleotide sequence ID" value="NZ_BAABAM010000011.1"/>
</dbReference>
<feature type="signal peptide" evidence="1">
    <location>
        <begin position="1"/>
        <end position="34"/>
    </location>
</feature>
<gene>
    <name evidence="2" type="ORF">HNR30_006985</name>
</gene>